<dbReference type="SUPFAM" id="SSF100950">
    <property type="entry name" value="NagB/RpiA/CoA transferase-like"/>
    <property type="match status" value="1"/>
</dbReference>
<dbReference type="PROSITE" id="PS01274">
    <property type="entry name" value="COA_TRANSF_2"/>
    <property type="match status" value="1"/>
</dbReference>
<comment type="similarity">
    <text evidence="1">Belongs to the 3-oxoacid CoA-transferase subunit B family.</text>
</comment>
<evidence type="ECO:0000256" key="2">
    <source>
        <dbReference type="ARBA" id="ARBA00022679"/>
    </source>
</evidence>
<evidence type="ECO:0000313" key="4">
    <source>
        <dbReference type="Proteomes" id="UP001596002"/>
    </source>
</evidence>
<dbReference type="InterPro" id="IPR004164">
    <property type="entry name" value="CoA_transf_AS"/>
</dbReference>
<dbReference type="InterPro" id="IPR037171">
    <property type="entry name" value="NagB/RpiA_transferase-like"/>
</dbReference>
<dbReference type="EMBL" id="JBHSHC010000158">
    <property type="protein sequence ID" value="MFC4770278.1"/>
    <property type="molecule type" value="Genomic_DNA"/>
</dbReference>
<name>A0ABV9Q8Q8_9BACL</name>
<keyword evidence="4" id="KW-1185">Reference proteome</keyword>
<sequence length="228" mass="24626">MDTRHYIAWRAAQELEDGDIVNLGIGVPVLVADYIPENRQVFLQSENGILGVGPTPPPDKSDPDLINASKLPISELVGASYFDSALSFAMMRGGHVDKTVIGALQVSETGDIANWAVPGKDVLGVGGAMDLIVGAKTVIVATTHLTPDGKPKLVPSCTYPLTAKGEVDILVTEYAVFRFQDSKMILVEMVDELSLDQLHEITPARFELSKNFYAVSRPEVYSSPIKVT</sequence>
<proteinExistence type="inferred from homology"/>
<dbReference type="Pfam" id="PF01144">
    <property type="entry name" value="CoA_trans"/>
    <property type="match status" value="1"/>
</dbReference>
<dbReference type="Proteomes" id="UP001596002">
    <property type="component" value="Unassembled WGS sequence"/>
</dbReference>
<accession>A0ABV9Q8Q8</accession>
<protein>
    <submittedName>
        <fullName evidence="3">3-oxoacid CoA-transferase subunit B</fullName>
    </submittedName>
</protein>
<reference evidence="4" key="1">
    <citation type="journal article" date="2019" name="Int. J. Syst. Evol. Microbiol.">
        <title>The Global Catalogue of Microorganisms (GCM) 10K type strain sequencing project: providing services to taxonomists for standard genome sequencing and annotation.</title>
        <authorList>
            <consortium name="The Broad Institute Genomics Platform"/>
            <consortium name="The Broad Institute Genome Sequencing Center for Infectious Disease"/>
            <person name="Wu L."/>
            <person name="Ma J."/>
        </authorList>
    </citation>
    <scope>NUCLEOTIDE SEQUENCE [LARGE SCALE GENOMIC DNA]</scope>
    <source>
        <strain evidence="4">WYCCWR 12678</strain>
    </source>
</reference>
<evidence type="ECO:0000313" key="3">
    <source>
        <dbReference type="EMBL" id="MFC4770278.1"/>
    </source>
</evidence>
<gene>
    <name evidence="3" type="ORF">ACFO8Q_23660</name>
</gene>
<dbReference type="RefSeq" id="WP_380029821.1">
    <property type="nucleotide sequence ID" value="NZ_JBHSHC010000158.1"/>
</dbReference>
<dbReference type="PANTHER" id="PTHR13707:SF57">
    <property type="entry name" value="SUCCINYL-COA:3-KETOACID COENZYME A TRANSFERASE SUBUNIT B-RELATED"/>
    <property type="match status" value="1"/>
</dbReference>
<evidence type="ECO:0000256" key="1">
    <source>
        <dbReference type="ARBA" id="ARBA00007047"/>
    </source>
</evidence>
<dbReference type="InterPro" id="IPR012791">
    <property type="entry name" value="3-oxoacid_CoA-transf_B"/>
</dbReference>
<keyword evidence="2" id="KW-0808">Transferase</keyword>
<dbReference type="SMART" id="SM00882">
    <property type="entry name" value="CoA_trans"/>
    <property type="match status" value="1"/>
</dbReference>
<dbReference type="PANTHER" id="PTHR13707">
    <property type="entry name" value="KETOACID-COENZYME A TRANSFERASE"/>
    <property type="match status" value="1"/>
</dbReference>
<organism evidence="3 4">
    <name type="scientific">Effusibacillus consociatus</name>
    <dbReference type="NCBI Taxonomy" id="1117041"/>
    <lineage>
        <taxon>Bacteria</taxon>
        <taxon>Bacillati</taxon>
        <taxon>Bacillota</taxon>
        <taxon>Bacilli</taxon>
        <taxon>Bacillales</taxon>
        <taxon>Alicyclobacillaceae</taxon>
        <taxon>Effusibacillus</taxon>
    </lineage>
</organism>
<dbReference type="Gene3D" id="3.40.1080.10">
    <property type="entry name" value="Glutaconate Coenzyme A-transferase"/>
    <property type="match status" value="1"/>
</dbReference>
<dbReference type="InterPro" id="IPR004165">
    <property type="entry name" value="CoA_trans_fam_I"/>
</dbReference>
<dbReference type="NCBIfam" id="TIGR02428">
    <property type="entry name" value="pcaJ_scoB_fam"/>
    <property type="match status" value="1"/>
</dbReference>
<comment type="caution">
    <text evidence="3">The sequence shown here is derived from an EMBL/GenBank/DDBJ whole genome shotgun (WGS) entry which is preliminary data.</text>
</comment>